<proteinExistence type="predicted"/>
<reference evidence="1 2" key="1">
    <citation type="submission" date="2019-11" db="EMBL/GenBank/DDBJ databases">
        <authorList>
            <person name="Dong K."/>
        </authorList>
    </citation>
    <scope>NUCLEOTIDE SEQUENCE [LARGE SCALE GENOMIC DNA]</scope>
    <source>
        <strain evidence="1 2">DK608</strain>
    </source>
</reference>
<dbReference type="AlphaFoldDB" id="A0A6L6J409"/>
<evidence type="ECO:0000313" key="1">
    <source>
        <dbReference type="EMBL" id="MTH66000.1"/>
    </source>
</evidence>
<dbReference type="SUPFAM" id="SSF109709">
    <property type="entry name" value="KorB DNA-binding domain-like"/>
    <property type="match status" value="1"/>
</dbReference>
<evidence type="ECO:0000313" key="2">
    <source>
        <dbReference type="Proteomes" id="UP000478740"/>
    </source>
</evidence>
<dbReference type="RefSeq" id="WP_155045832.1">
    <property type="nucleotide sequence ID" value="NZ_WMIH01000018.1"/>
</dbReference>
<organism evidence="1 2">
    <name type="scientific">Paracoccus shanxieyensis</name>
    <dbReference type="NCBI Taxonomy" id="2675752"/>
    <lineage>
        <taxon>Bacteria</taxon>
        <taxon>Pseudomonadati</taxon>
        <taxon>Pseudomonadota</taxon>
        <taxon>Alphaproteobacteria</taxon>
        <taxon>Rhodobacterales</taxon>
        <taxon>Paracoccaceae</taxon>
        <taxon>Paracoccus</taxon>
    </lineage>
</organism>
<keyword evidence="2" id="KW-1185">Reference proteome</keyword>
<name>A0A6L6J409_9RHOB</name>
<sequence length="127" mass="14048">MTRATSIPYTVTIHVPFRVVKRGGRKEIQLPADAPQNHKADNTLVKALARAFRWKQMLESGDFVTVAELAAREGIAVSYLTRVLRLTQLAPDLVEAILDGRQGPGVTLARLMGSFPAPWTEQRIALE</sequence>
<accession>A0A6L6J409</accession>
<comment type="caution">
    <text evidence="1">The sequence shown here is derived from an EMBL/GenBank/DDBJ whole genome shotgun (WGS) entry which is preliminary data.</text>
</comment>
<dbReference type="Proteomes" id="UP000478740">
    <property type="component" value="Unassembled WGS sequence"/>
</dbReference>
<dbReference type="Gene3D" id="1.10.10.2830">
    <property type="match status" value="1"/>
</dbReference>
<evidence type="ECO:0008006" key="3">
    <source>
        <dbReference type="Google" id="ProtNLM"/>
    </source>
</evidence>
<protein>
    <recommendedName>
        <fullName evidence="3">LacI family transcriptional regulator</fullName>
    </recommendedName>
</protein>
<dbReference type="EMBL" id="WMII01000020">
    <property type="protein sequence ID" value="MTH66000.1"/>
    <property type="molecule type" value="Genomic_DNA"/>
</dbReference>
<gene>
    <name evidence="1" type="ORF">GL284_17180</name>
</gene>